<dbReference type="STRING" id="589865.DaAHT2_1874"/>
<feature type="domain" description="Peptidase M16 N-terminal" evidence="5">
    <location>
        <begin position="12"/>
        <end position="158"/>
    </location>
</feature>
<dbReference type="GO" id="GO:0004222">
    <property type="term" value="F:metalloendopeptidase activity"/>
    <property type="evidence" value="ECO:0007669"/>
    <property type="project" value="UniProtKB-EC"/>
</dbReference>
<dbReference type="EC" id="3.4.24.64" evidence="7"/>
<dbReference type="InParanoid" id="D6Z4S9"/>
<evidence type="ECO:0000259" key="6">
    <source>
        <dbReference type="Pfam" id="PF05193"/>
    </source>
</evidence>
<dbReference type="InterPro" id="IPR050361">
    <property type="entry name" value="MPP/UQCRC_Complex"/>
</dbReference>
<dbReference type="Pfam" id="PF00675">
    <property type="entry name" value="Peptidase_M16"/>
    <property type="match status" value="1"/>
</dbReference>
<feature type="region of interest" description="Disordered" evidence="4">
    <location>
        <begin position="210"/>
        <end position="233"/>
    </location>
</feature>
<dbReference type="FunFam" id="3.30.830.10:FF:000008">
    <property type="entry name" value="Mitochondrial-processing peptidase subunit beta"/>
    <property type="match status" value="1"/>
</dbReference>
<feature type="domain" description="Peptidase M16 C-terminal" evidence="6">
    <location>
        <begin position="169"/>
        <end position="345"/>
    </location>
</feature>
<reference evidence="8" key="1">
    <citation type="submission" date="2010-02" db="EMBL/GenBank/DDBJ databases">
        <title>Complete sequence of Desulfurivibrio alkaliphilus AHT2.</title>
        <authorList>
            <consortium name="US DOE Joint Genome Institute"/>
            <person name="Pitluck S."/>
            <person name="Chertkov O."/>
            <person name="Detter J.C."/>
            <person name="Han C."/>
            <person name="Tapia R."/>
            <person name="Larimer F."/>
            <person name="Land M."/>
            <person name="Hauser L."/>
            <person name="Kyrpides N."/>
            <person name="Mikhailova N."/>
            <person name="Sorokin D.Y."/>
            <person name="Muyzer G."/>
            <person name="Woyke T."/>
        </authorList>
    </citation>
    <scope>NUCLEOTIDE SEQUENCE [LARGE SCALE GENOMIC DNA]</scope>
    <source>
        <strain evidence="8">DSM 19089 / UNIQEM U267 / AHT2</strain>
    </source>
</reference>
<dbReference type="GO" id="GO:0006508">
    <property type="term" value="P:proteolysis"/>
    <property type="evidence" value="ECO:0007669"/>
    <property type="project" value="InterPro"/>
</dbReference>
<evidence type="ECO:0000259" key="5">
    <source>
        <dbReference type="Pfam" id="PF00675"/>
    </source>
</evidence>
<dbReference type="Gene3D" id="3.30.830.10">
    <property type="entry name" value="Metalloenzyme, LuxS/M16 peptidase-like"/>
    <property type="match status" value="2"/>
</dbReference>
<dbReference type="Proteomes" id="UP000001508">
    <property type="component" value="Chromosome"/>
</dbReference>
<evidence type="ECO:0000256" key="1">
    <source>
        <dbReference type="ARBA" id="ARBA00001947"/>
    </source>
</evidence>
<evidence type="ECO:0000256" key="4">
    <source>
        <dbReference type="SAM" id="MobiDB-lite"/>
    </source>
</evidence>
<dbReference type="OrthoDB" id="9811314at2"/>
<dbReference type="HOGENOM" id="CLU_009902_3_3_7"/>
<dbReference type="Pfam" id="PF05193">
    <property type="entry name" value="Peptidase_M16_C"/>
    <property type="match status" value="1"/>
</dbReference>
<comment type="cofactor">
    <cofactor evidence="1">
        <name>Zn(2+)</name>
        <dbReference type="ChEBI" id="CHEBI:29105"/>
    </cofactor>
</comment>
<accession>D6Z4S9</accession>
<organism evidence="7 8">
    <name type="scientific">Desulfurivibrio alkaliphilus (strain DSM 19089 / UNIQEM U267 / AHT2)</name>
    <dbReference type="NCBI Taxonomy" id="589865"/>
    <lineage>
        <taxon>Bacteria</taxon>
        <taxon>Pseudomonadati</taxon>
        <taxon>Thermodesulfobacteriota</taxon>
        <taxon>Desulfobulbia</taxon>
        <taxon>Desulfobulbales</taxon>
        <taxon>Desulfobulbaceae</taxon>
        <taxon>Desulfurivibrio</taxon>
    </lineage>
</organism>
<protein>
    <submittedName>
        <fullName evidence="7">Processing peptidase</fullName>
        <ecNumber evidence="7">3.4.24.64</ecNumber>
    </submittedName>
</protein>
<dbReference type="GO" id="GO:0046872">
    <property type="term" value="F:metal ion binding"/>
    <property type="evidence" value="ECO:0007669"/>
    <property type="project" value="InterPro"/>
</dbReference>
<keyword evidence="7" id="KW-0378">Hydrolase</keyword>
<dbReference type="PROSITE" id="PS00143">
    <property type="entry name" value="INSULINASE"/>
    <property type="match status" value="1"/>
</dbReference>
<comment type="similarity">
    <text evidence="2 3">Belongs to the peptidase M16 family.</text>
</comment>
<evidence type="ECO:0000256" key="2">
    <source>
        <dbReference type="ARBA" id="ARBA00007261"/>
    </source>
</evidence>
<sequence length="428" mass="47489">MIRQTALANGVRIVTESTPSRVVSVGIWVQVGARDEHDLTNGCSHFVEHMLFKGTRRRSAQQIAREFDVMGGTANAFTAAEATCYHATVLAERLPQLVDLLSDMVLNSAFVPEEVEHEREVILQEIAMVEDTPDDLVHDLFNRQFWGRHPMGNPVLGPPRVIGALLPGHVRDFHRRHYQPARIIIAAAGQVEHRQFCDLCRQGWEQGPAVGKSGHLQASSDFSRRPPESSKFSRQIIPRDLEQTHLVLGVRAPAENAPERYALHLLNTVLGGNMSSRLFQEIREKRGLAYAVFSYVNAHSDCGTLAVYLGIDPRAANEALAVVGQEVRRLGRQPLSDEELAEARDYARAVILLAEENMESRMHRLARNLITHGRPLPLEEILTSLAQVTAEDIRQLAATLFTAPLSATALGPLAEDDDTALDWRALDG</sequence>
<dbReference type="InterPro" id="IPR001431">
    <property type="entry name" value="Pept_M16_Zn_BS"/>
</dbReference>
<dbReference type="SUPFAM" id="SSF63411">
    <property type="entry name" value="LuxS/MPP-like metallohydrolase"/>
    <property type="match status" value="2"/>
</dbReference>
<dbReference type="KEGG" id="dak:DaAHT2_1874"/>
<evidence type="ECO:0000313" key="7">
    <source>
        <dbReference type="EMBL" id="ADH86554.1"/>
    </source>
</evidence>
<name>D6Z4S9_DESAT</name>
<dbReference type="PANTHER" id="PTHR11851:SF49">
    <property type="entry name" value="MITOCHONDRIAL-PROCESSING PEPTIDASE SUBUNIT ALPHA"/>
    <property type="match status" value="1"/>
</dbReference>
<evidence type="ECO:0000256" key="3">
    <source>
        <dbReference type="RuleBase" id="RU004447"/>
    </source>
</evidence>
<keyword evidence="8" id="KW-1185">Reference proteome</keyword>
<dbReference type="InterPro" id="IPR011249">
    <property type="entry name" value="Metalloenz_LuxS/M16"/>
</dbReference>
<gene>
    <name evidence="7" type="ordered locus">DaAHT2_1874</name>
</gene>
<proteinExistence type="inferred from homology"/>
<dbReference type="PANTHER" id="PTHR11851">
    <property type="entry name" value="METALLOPROTEASE"/>
    <property type="match status" value="1"/>
</dbReference>
<dbReference type="InterPro" id="IPR011765">
    <property type="entry name" value="Pept_M16_N"/>
</dbReference>
<evidence type="ECO:0000313" key="8">
    <source>
        <dbReference type="Proteomes" id="UP000001508"/>
    </source>
</evidence>
<dbReference type="eggNOG" id="COG0612">
    <property type="taxonomic scope" value="Bacteria"/>
</dbReference>
<dbReference type="AlphaFoldDB" id="D6Z4S9"/>
<dbReference type="InterPro" id="IPR007863">
    <property type="entry name" value="Peptidase_M16_C"/>
</dbReference>
<dbReference type="EMBL" id="CP001940">
    <property type="protein sequence ID" value="ADH86554.1"/>
    <property type="molecule type" value="Genomic_DNA"/>
</dbReference>